<protein>
    <submittedName>
        <fullName evidence="4">Tyrosine-type recombinase/integrase</fullName>
    </submittedName>
</protein>
<dbReference type="SUPFAM" id="SSF56349">
    <property type="entry name" value="DNA breaking-rejoining enzymes"/>
    <property type="match status" value="1"/>
</dbReference>
<dbReference type="InterPro" id="IPR013762">
    <property type="entry name" value="Integrase-like_cat_sf"/>
</dbReference>
<dbReference type="GO" id="GO:0003677">
    <property type="term" value="F:DNA binding"/>
    <property type="evidence" value="ECO:0007669"/>
    <property type="project" value="InterPro"/>
</dbReference>
<dbReference type="InterPro" id="IPR011010">
    <property type="entry name" value="DNA_brk_join_enz"/>
</dbReference>
<dbReference type="Proteomes" id="UP001428774">
    <property type="component" value="Unassembled WGS sequence"/>
</dbReference>
<gene>
    <name evidence="4" type="ORF">ABFB10_15525</name>
</gene>
<evidence type="ECO:0000259" key="3">
    <source>
        <dbReference type="PROSITE" id="PS51898"/>
    </source>
</evidence>
<sequence>MATIRKLSSGKYRIEIVKRQGPGKKPLRLSRNFSRRSEATAWADEVEKRLNAPGGVERYQERQRHGSPTVGDLVARYVRDADVVYGPTKKDYLRKLQKFEFASRIAEDLESADWTEFARDLRLEGRHPSTVAGYYGTLAEVMKLARAAWGVRVDVGAITDGRFAANSLGYTGKSSKRSRRPTLDELDLLMRFSIDAHDETSTRVPLHFLIAFAVMSGRRQAEICQLRHEDITQATIVVRDMKSPKGSRGNHKSLWLLPQALRVSAAHDRACGRDPDRLFPYHPDTVSRRFTEAVKATGIKDLHFHDLRHEALSWLGETGWTAHQIMRVSGHATSQILDRYMQLEAPGDKFDQWEWLEILENLEPRS</sequence>
<evidence type="ECO:0000313" key="5">
    <source>
        <dbReference type="Proteomes" id="UP001428774"/>
    </source>
</evidence>
<reference evidence="4 5" key="1">
    <citation type="submission" date="2024-05" db="EMBL/GenBank/DDBJ databases">
        <title>Genome sequence of Ponticoccus litoralis KCCM 90028.</title>
        <authorList>
            <person name="Kim J.M."/>
            <person name="Lee J.K."/>
            <person name="Choi B.J."/>
            <person name="Bayburt H."/>
            <person name="Baek J.H."/>
            <person name="Jeon C.O."/>
        </authorList>
    </citation>
    <scope>NUCLEOTIDE SEQUENCE [LARGE SCALE GENOMIC DNA]</scope>
    <source>
        <strain evidence="4 5">KCCM 90028</strain>
    </source>
</reference>
<dbReference type="GO" id="GO:0015074">
    <property type="term" value="P:DNA integration"/>
    <property type="evidence" value="ECO:0007669"/>
    <property type="project" value="UniProtKB-KW"/>
</dbReference>
<dbReference type="RefSeq" id="WP_347167198.1">
    <property type="nucleotide sequence ID" value="NZ_JBDNCH010000002.1"/>
</dbReference>
<dbReference type="EMBL" id="JBDNCH010000002">
    <property type="protein sequence ID" value="MEN9062200.1"/>
    <property type="molecule type" value="Genomic_DNA"/>
</dbReference>
<dbReference type="GO" id="GO:0006310">
    <property type="term" value="P:DNA recombination"/>
    <property type="evidence" value="ECO:0007669"/>
    <property type="project" value="UniProtKB-KW"/>
</dbReference>
<evidence type="ECO:0000256" key="1">
    <source>
        <dbReference type="ARBA" id="ARBA00022908"/>
    </source>
</evidence>
<keyword evidence="2" id="KW-0233">DNA recombination</keyword>
<dbReference type="InterPro" id="IPR002104">
    <property type="entry name" value="Integrase_catalytic"/>
</dbReference>
<keyword evidence="5" id="KW-1185">Reference proteome</keyword>
<dbReference type="PROSITE" id="PS51898">
    <property type="entry name" value="TYR_RECOMBINASE"/>
    <property type="match status" value="1"/>
</dbReference>
<organism evidence="4 5">
    <name type="scientific">Ponticoccus litoralis</name>
    <dbReference type="NCBI Taxonomy" id="422297"/>
    <lineage>
        <taxon>Bacteria</taxon>
        <taxon>Pseudomonadati</taxon>
        <taxon>Pseudomonadota</taxon>
        <taxon>Alphaproteobacteria</taxon>
        <taxon>Rhodobacterales</taxon>
        <taxon>Roseobacteraceae</taxon>
        <taxon>Ponticoccus</taxon>
    </lineage>
</organism>
<evidence type="ECO:0000313" key="4">
    <source>
        <dbReference type="EMBL" id="MEN9062200.1"/>
    </source>
</evidence>
<name>A0AAW9SPF0_9RHOB</name>
<keyword evidence="1" id="KW-0229">DNA integration</keyword>
<comment type="caution">
    <text evidence="4">The sequence shown here is derived from an EMBL/GenBank/DDBJ whole genome shotgun (WGS) entry which is preliminary data.</text>
</comment>
<accession>A0AAW9SPF0</accession>
<dbReference type="PANTHER" id="PTHR30349">
    <property type="entry name" value="PHAGE INTEGRASE-RELATED"/>
    <property type="match status" value="1"/>
</dbReference>
<proteinExistence type="predicted"/>
<evidence type="ECO:0000256" key="2">
    <source>
        <dbReference type="ARBA" id="ARBA00023172"/>
    </source>
</evidence>
<dbReference type="Pfam" id="PF00589">
    <property type="entry name" value="Phage_integrase"/>
    <property type="match status" value="1"/>
</dbReference>
<dbReference type="PANTHER" id="PTHR30349:SF94">
    <property type="entry name" value="INTEGRASE_RECOMBINASE HI_1414-RELATED"/>
    <property type="match status" value="1"/>
</dbReference>
<dbReference type="AlphaFoldDB" id="A0AAW9SPF0"/>
<dbReference type="Gene3D" id="1.10.443.10">
    <property type="entry name" value="Intergrase catalytic core"/>
    <property type="match status" value="1"/>
</dbReference>
<feature type="domain" description="Tyr recombinase" evidence="3">
    <location>
        <begin position="176"/>
        <end position="354"/>
    </location>
</feature>
<dbReference type="InterPro" id="IPR050090">
    <property type="entry name" value="Tyrosine_recombinase_XerCD"/>
</dbReference>